<comment type="caution">
    <text evidence="2">The sequence shown here is derived from an EMBL/GenBank/DDBJ whole genome shotgun (WGS) entry which is preliminary data.</text>
</comment>
<dbReference type="EMBL" id="JAGQHS010000022">
    <property type="protein sequence ID" value="MCA9755398.1"/>
    <property type="molecule type" value="Genomic_DNA"/>
</dbReference>
<protein>
    <submittedName>
        <fullName evidence="2">Alpha/beta fold hydrolase</fullName>
    </submittedName>
</protein>
<accession>A0A956NAM4</accession>
<evidence type="ECO:0000259" key="1">
    <source>
        <dbReference type="Pfam" id="PF12697"/>
    </source>
</evidence>
<proteinExistence type="predicted"/>
<evidence type="ECO:0000313" key="2">
    <source>
        <dbReference type="EMBL" id="MCA9755398.1"/>
    </source>
</evidence>
<dbReference type="InterPro" id="IPR000073">
    <property type="entry name" value="AB_hydrolase_1"/>
</dbReference>
<dbReference type="InterPro" id="IPR050228">
    <property type="entry name" value="Carboxylesterase_BioH"/>
</dbReference>
<name>A0A956NAM4_UNCEI</name>
<gene>
    <name evidence="2" type="ORF">KDA27_06330</name>
</gene>
<dbReference type="InterPro" id="IPR029058">
    <property type="entry name" value="AB_hydrolase_fold"/>
</dbReference>
<dbReference type="AlphaFoldDB" id="A0A956NAM4"/>
<dbReference type="PANTHER" id="PTHR43194:SF5">
    <property type="entry name" value="PIMELOYL-[ACYL-CARRIER PROTEIN] METHYL ESTER ESTERASE"/>
    <property type="match status" value="1"/>
</dbReference>
<dbReference type="Proteomes" id="UP000739538">
    <property type="component" value="Unassembled WGS sequence"/>
</dbReference>
<dbReference type="PANTHER" id="PTHR43194">
    <property type="entry name" value="HYDROLASE ALPHA/BETA FOLD FAMILY"/>
    <property type="match status" value="1"/>
</dbReference>
<reference evidence="2" key="2">
    <citation type="journal article" date="2021" name="Microbiome">
        <title>Successional dynamics and alternative stable states in a saline activated sludge microbial community over 9 years.</title>
        <authorList>
            <person name="Wang Y."/>
            <person name="Ye J."/>
            <person name="Ju F."/>
            <person name="Liu L."/>
            <person name="Boyd J.A."/>
            <person name="Deng Y."/>
            <person name="Parks D.H."/>
            <person name="Jiang X."/>
            <person name="Yin X."/>
            <person name="Woodcroft B.J."/>
            <person name="Tyson G.W."/>
            <person name="Hugenholtz P."/>
            <person name="Polz M.F."/>
            <person name="Zhang T."/>
        </authorList>
    </citation>
    <scope>NUCLEOTIDE SEQUENCE</scope>
    <source>
        <strain evidence="2">HKST-UBA02</strain>
    </source>
</reference>
<reference evidence="2" key="1">
    <citation type="submission" date="2020-04" db="EMBL/GenBank/DDBJ databases">
        <authorList>
            <person name="Zhang T."/>
        </authorList>
    </citation>
    <scope>NUCLEOTIDE SEQUENCE</scope>
    <source>
        <strain evidence="2">HKST-UBA02</strain>
    </source>
</reference>
<dbReference type="SUPFAM" id="SSF53474">
    <property type="entry name" value="alpha/beta-Hydrolases"/>
    <property type="match status" value="1"/>
</dbReference>
<evidence type="ECO:0000313" key="3">
    <source>
        <dbReference type="Proteomes" id="UP000739538"/>
    </source>
</evidence>
<dbReference type="Gene3D" id="3.40.50.1820">
    <property type="entry name" value="alpha/beta hydrolase"/>
    <property type="match status" value="1"/>
</dbReference>
<sequence length="259" mass="28485">MKKTHPGPLDHVTYGDPSRPALTLLHAGGLTHREWETLGPRLAERFFVIAPTALGHGSSPPADTLSFADLARAVLDLLDDLGIERSHFLGSSMGGATALYIVTRCPERVDRLVLYRTNFRTGPGGSRALDAMTRPETWRQWGLEKQMREQHLPQGGPDAWIEVAKKVIAMVRSEKTGELAQPEDLERITAPTLIVCGDRDPLVPLSDAMLMHEKIPSSALWVVPDATHVIQIESLRRDSFPTEVLAFLRGMTVSSAENG</sequence>
<keyword evidence="2" id="KW-0378">Hydrolase</keyword>
<dbReference type="GO" id="GO:0016787">
    <property type="term" value="F:hydrolase activity"/>
    <property type="evidence" value="ECO:0007669"/>
    <property type="project" value="UniProtKB-KW"/>
</dbReference>
<feature type="domain" description="AB hydrolase-1" evidence="1">
    <location>
        <begin position="24"/>
        <end position="233"/>
    </location>
</feature>
<dbReference type="PRINTS" id="PR00111">
    <property type="entry name" value="ABHYDROLASE"/>
</dbReference>
<organism evidence="2 3">
    <name type="scientific">Eiseniibacteriota bacterium</name>
    <dbReference type="NCBI Taxonomy" id="2212470"/>
    <lineage>
        <taxon>Bacteria</taxon>
        <taxon>Candidatus Eiseniibacteriota</taxon>
    </lineage>
</organism>
<dbReference type="Pfam" id="PF12697">
    <property type="entry name" value="Abhydrolase_6"/>
    <property type="match status" value="1"/>
</dbReference>